<proteinExistence type="predicted"/>
<evidence type="ECO:0000313" key="2">
    <source>
        <dbReference type="EMBL" id="GES75939.1"/>
    </source>
</evidence>
<organism evidence="2 3">
    <name type="scientific">Rhizophagus clarus</name>
    <dbReference type="NCBI Taxonomy" id="94130"/>
    <lineage>
        <taxon>Eukaryota</taxon>
        <taxon>Fungi</taxon>
        <taxon>Fungi incertae sedis</taxon>
        <taxon>Mucoromycota</taxon>
        <taxon>Glomeromycotina</taxon>
        <taxon>Glomeromycetes</taxon>
        <taxon>Glomerales</taxon>
        <taxon>Glomeraceae</taxon>
        <taxon>Rhizophagus</taxon>
    </lineage>
</organism>
<dbReference type="AlphaFoldDB" id="A0A8H3KW08"/>
<evidence type="ECO:0000313" key="3">
    <source>
        <dbReference type="Proteomes" id="UP000615446"/>
    </source>
</evidence>
<name>A0A8H3KW08_9GLOM</name>
<dbReference type="EMBL" id="BLAL01000018">
    <property type="protein sequence ID" value="GES75939.1"/>
    <property type="molecule type" value="Genomic_DNA"/>
</dbReference>
<sequence>MSVEPPAIPLSSKKLTRMKLSGLMDTIKKPPYGKLFVNVSIVLVYIVRFVLLNETTDPDDKKLTLKVDKVDESNSIFERVQNWPTPTCYSRRY</sequence>
<keyword evidence="1" id="KW-0812">Transmembrane</keyword>
<comment type="caution">
    <text evidence="2">The sequence shown here is derived from an EMBL/GenBank/DDBJ whole genome shotgun (WGS) entry which is preliminary data.</text>
</comment>
<accession>A0A8H3KW08</accession>
<gene>
    <name evidence="2" type="ORF">RCL2_000334300</name>
</gene>
<evidence type="ECO:0000256" key="1">
    <source>
        <dbReference type="SAM" id="Phobius"/>
    </source>
</evidence>
<dbReference type="Proteomes" id="UP000615446">
    <property type="component" value="Unassembled WGS sequence"/>
</dbReference>
<keyword evidence="1" id="KW-0472">Membrane</keyword>
<reference evidence="2" key="1">
    <citation type="submission" date="2019-10" db="EMBL/GenBank/DDBJ databases">
        <title>Conservation and host-specific expression of non-tandemly repeated heterogenous ribosome RNA gene in arbuscular mycorrhizal fungi.</title>
        <authorList>
            <person name="Maeda T."/>
            <person name="Kobayashi Y."/>
            <person name="Nakagawa T."/>
            <person name="Ezawa T."/>
            <person name="Yamaguchi K."/>
            <person name="Bino T."/>
            <person name="Nishimoto Y."/>
            <person name="Shigenobu S."/>
            <person name="Kawaguchi M."/>
        </authorList>
    </citation>
    <scope>NUCLEOTIDE SEQUENCE</scope>
    <source>
        <strain evidence="2">HR1</strain>
    </source>
</reference>
<protein>
    <submittedName>
        <fullName evidence="2">Uncharacterized protein</fullName>
    </submittedName>
</protein>
<feature type="transmembrane region" description="Helical" evidence="1">
    <location>
        <begin position="35"/>
        <end position="52"/>
    </location>
</feature>
<keyword evidence="1" id="KW-1133">Transmembrane helix</keyword>